<gene>
    <name evidence="2" type="ORF">RM844_00725</name>
</gene>
<evidence type="ECO:0000256" key="1">
    <source>
        <dbReference type="SAM" id="MobiDB-lite"/>
    </source>
</evidence>
<evidence type="ECO:0000313" key="3">
    <source>
        <dbReference type="Proteomes" id="UP001183410"/>
    </source>
</evidence>
<evidence type="ECO:0000313" key="2">
    <source>
        <dbReference type="EMBL" id="MDT0264806.1"/>
    </source>
</evidence>
<accession>A0ABU2JIJ0</accession>
<dbReference type="RefSeq" id="WP_311663439.1">
    <property type="nucleotide sequence ID" value="NZ_JAVREO010000001.1"/>
</dbReference>
<reference evidence="3" key="1">
    <citation type="submission" date="2023-07" db="EMBL/GenBank/DDBJ databases">
        <title>30 novel species of actinomycetes from the DSMZ collection.</title>
        <authorList>
            <person name="Nouioui I."/>
        </authorList>
    </citation>
    <scope>NUCLEOTIDE SEQUENCE [LARGE SCALE GENOMIC DNA]</scope>
    <source>
        <strain evidence="3">DSM 44915</strain>
    </source>
</reference>
<proteinExistence type="predicted"/>
<protein>
    <submittedName>
        <fullName evidence="2">Uncharacterized protein</fullName>
    </submittedName>
</protein>
<organism evidence="2 3">
    <name type="scientific">Streptomyces chisholmiae</name>
    <dbReference type="NCBI Taxonomy" id="3075540"/>
    <lineage>
        <taxon>Bacteria</taxon>
        <taxon>Bacillati</taxon>
        <taxon>Actinomycetota</taxon>
        <taxon>Actinomycetes</taxon>
        <taxon>Kitasatosporales</taxon>
        <taxon>Streptomycetaceae</taxon>
        <taxon>Streptomyces</taxon>
    </lineage>
</organism>
<comment type="caution">
    <text evidence="2">The sequence shown here is derived from an EMBL/GenBank/DDBJ whole genome shotgun (WGS) entry which is preliminary data.</text>
</comment>
<sequence>MSDLFDGPDRPGGPDRPAPADLRVEIEHRLRRLLADPGTAGATADWAVATMAGDAPELADETVWTALDQLGGADLETGTGRLHGAADFAAWLAEFRAGRPPGPVGPAPPGLPLTLGGRPARYLPAGERVPPTCALASFDAEEDARLADHPRVRRIVLRHRPRWVPTVQCLHWSDGADPRALDELVAEGVATDADFAGALPAQAVDLTCRRCGVPSRVLLAAPGTALLDDEPARLRAHRWVERCPRCAGRWTANVLEILPDAAPPGG</sequence>
<feature type="region of interest" description="Disordered" evidence="1">
    <location>
        <begin position="1"/>
        <end position="21"/>
    </location>
</feature>
<dbReference type="Proteomes" id="UP001183410">
    <property type="component" value="Unassembled WGS sequence"/>
</dbReference>
<name>A0ABU2JIJ0_9ACTN</name>
<keyword evidence="3" id="KW-1185">Reference proteome</keyword>
<dbReference type="EMBL" id="JAVREO010000001">
    <property type="protein sequence ID" value="MDT0264806.1"/>
    <property type="molecule type" value="Genomic_DNA"/>
</dbReference>